<dbReference type="InterPro" id="IPR008042">
    <property type="entry name" value="Retrotrans_Pao"/>
</dbReference>
<dbReference type="Pfam" id="PF03564">
    <property type="entry name" value="DUF1759"/>
    <property type="match status" value="1"/>
</dbReference>
<dbReference type="OrthoDB" id="7552636at2759"/>
<dbReference type="GO" id="GO:0006508">
    <property type="term" value="P:proteolysis"/>
    <property type="evidence" value="ECO:0007669"/>
    <property type="project" value="InterPro"/>
</dbReference>
<reference evidence="2 3" key="1">
    <citation type="submission" date="2015-04" db="EMBL/GenBank/DDBJ databases">
        <title>Lasius niger genome sequencing.</title>
        <authorList>
            <person name="Konorov E.A."/>
            <person name="Nikitin M.A."/>
            <person name="Kirill M.V."/>
            <person name="Chang P."/>
        </authorList>
    </citation>
    <scope>NUCLEOTIDE SEQUENCE [LARGE SCALE GENOMIC DNA]</scope>
    <source>
        <tissue evidence="2">Whole</tissue>
    </source>
</reference>
<protein>
    <submittedName>
        <fullName evidence="2">Bel12-ag transposon polyprotein</fullName>
    </submittedName>
</protein>
<dbReference type="InterPro" id="IPR041588">
    <property type="entry name" value="Integrase_H2C2"/>
</dbReference>
<dbReference type="CDD" id="cd00303">
    <property type="entry name" value="retropepsin_like"/>
    <property type="match status" value="1"/>
</dbReference>
<dbReference type="PaxDb" id="67767-A0A0J7K8M4"/>
<dbReference type="PANTHER" id="PTHR47331">
    <property type="entry name" value="PHD-TYPE DOMAIN-CONTAINING PROTEIN"/>
    <property type="match status" value="1"/>
</dbReference>
<dbReference type="Gene3D" id="3.10.10.10">
    <property type="entry name" value="HIV Type 1 Reverse Transcriptase, subunit A, domain 1"/>
    <property type="match status" value="1"/>
</dbReference>
<evidence type="ECO:0000259" key="1">
    <source>
        <dbReference type="PROSITE" id="PS50175"/>
    </source>
</evidence>
<dbReference type="InterPro" id="IPR043502">
    <property type="entry name" value="DNA/RNA_pol_sf"/>
</dbReference>
<feature type="non-terminal residue" evidence="2">
    <location>
        <position position="1251"/>
    </location>
</feature>
<dbReference type="Pfam" id="PF05380">
    <property type="entry name" value="Peptidase_A17"/>
    <property type="match status" value="1"/>
</dbReference>
<gene>
    <name evidence="2" type="ORF">RF55_14332</name>
</gene>
<dbReference type="InterPro" id="IPR005312">
    <property type="entry name" value="DUF1759"/>
</dbReference>
<dbReference type="GO" id="GO:0071897">
    <property type="term" value="P:DNA biosynthetic process"/>
    <property type="evidence" value="ECO:0007669"/>
    <property type="project" value="UniProtKB-ARBA"/>
</dbReference>
<keyword evidence="3" id="KW-1185">Reference proteome</keyword>
<dbReference type="AlphaFoldDB" id="A0A0J7K8M4"/>
<dbReference type="SUPFAM" id="SSF56672">
    <property type="entry name" value="DNA/RNA polymerases"/>
    <property type="match status" value="1"/>
</dbReference>
<feature type="domain" description="Peptidase A2" evidence="1">
    <location>
        <begin position="278"/>
        <end position="363"/>
    </location>
</feature>
<dbReference type="PROSITE" id="PS50175">
    <property type="entry name" value="ASP_PROT_RETROV"/>
    <property type="match status" value="1"/>
</dbReference>
<proteinExistence type="predicted"/>
<comment type="caution">
    <text evidence="2">The sequence shown here is derived from an EMBL/GenBank/DDBJ whole genome shotgun (WGS) entry which is preliminary data.</text>
</comment>
<dbReference type="PANTHER" id="PTHR47331:SF5">
    <property type="entry name" value="RIBONUCLEASE H"/>
    <property type="match status" value="1"/>
</dbReference>
<dbReference type="Proteomes" id="UP000036403">
    <property type="component" value="Unassembled WGS sequence"/>
</dbReference>
<dbReference type="GO" id="GO:0004190">
    <property type="term" value="F:aspartic-type endopeptidase activity"/>
    <property type="evidence" value="ECO:0007669"/>
    <property type="project" value="InterPro"/>
</dbReference>
<dbReference type="Gene3D" id="3.30.70.270">
    <property type="match status" value="1"/>
</dbReference>
<dbReference type="InterPro" id="IPR043128">
    <property type="entry name" value="Rev_trsase/Diguanyl_cyclase"/>
</dbReference>
<dbReference type="Pfam" id="PF17921">
    <property type="entry name" value="Integrase_H2C2"/>
    <property type="match status" value="1"/>
</dbReference>
<organism evidence="2 3">
    <name type="scientific">Lasius niger</name>
    <name type="common">Black garden ant</name>
    <dbReference type="NCBI Taxonomy" id="67767"/>
    <lineage>
        <taxon>Eukaryota</taxon>
        <taxon>Metazoa</taxon>
        <taxon>Ecdysozoa</taxon>
        <taxon>Arthropoda</taxon>
        <taxon>Hexapoda</taxon>
        <taxon>Insecta</taxon>
        <taxon>Pterygota</taxon>
        <taxon>Neoptera</taxon>
        <taxon>Endopterygota</taxon>
        <taxon>Hymenoptera</taxon>
        <taxon>Apocrita</taxon>
        <taxon>Aculeata</taxon>
        <taxon>Formicoidea</taxon>
        <taxon>Formicidae</taxon>
        <taxon>Formicinae</taxon>
        <taxon>Lasius</taxon>
        <taxon>Lasius</taxon>
    </lineage>
</organism>
<accession>A0A0J7K8M4</accession>
<evidence type="ECO:0000313" key="2">
    <source>
        <dbReference type="EMBL" id="KMQ86634.1"/>
    </source>
</evidence>
<name>A0A0J7K8M4_LASNI</name>
<evidence type="ECO:0000313" key="3">
    <source>
        <dbReference type="Proteomes" id="UP000036403"/>
    </source>
</evidence>
<sequence length="1251" mass="142593">MSNIDARIGLQRSRFNLIQEAAELDDADVSRLSRQLVITRLDMLEQNWMKFQEEHENMCLSETESLSEQPYIRERIYERCQAFYVYSRAKLLTQRDELDTIDRHSRPTLSDHGATTSMMPRSALPRIKLPSFSGDYQSWRSFHDLFTALIRDNTDLSSVEKMHYLKTCVTGEAARLVCNLPVSGDNFAVAWTLLVSRYENQRFLVTAQLDRITNLKPLKIKSAQGLRALLTTISEAMGAIRALVCAHQSGQALTSRKLTLLATSRALLRKRNGEFHPARILIDQGSELSFISEELVQRAQLRRSAASIPLLGIGGIYSGRTKGIVSLHLHSIYDATSNCTIDAYVLPRLTTKIPPYNTIARSWPHTNGLQLADPDFASSGLIHIIIGSDNYGAVILPGLVRGEPPSPVAQQTIFGWVLSGTISTDSTTSPAQAHHCTFDHDLQELLVRFWMQEELPESKNFQLSKDEEDCERHFLSTYSRDETGRYIVRLPFKSEPSLLGDSKSRAIHCLNRLSQKLSSNPSFRQLYQEFIQEYKNLGHMVVTDTSKDRSSPVFYLPHHGVLRESSRTTKLRVVFNGSSRTSNGCSLNDILHAGAKLQTDISEVLLWTRTHRILFSTDIVKMFRQIAVHPEDWDLQRIFWRDEDRLIVYRLTTVTYGLNCAPFLALRALQQLVTDEGHRFPKAVVPLTKGRYVDDIFGGADSISEAKEIVQQLILLCEAGRFPLQKWNSNCPQILPQNREISLPNVEIEPKLCKILGLMWKPESDTFHFSTTPTSDIPKLTKRIISSEIARLYDPLGLISPILVRAKIILQELWLTKTGWDDPLPAELQQRWRSFRQQLQQLDQLSIPRWLGNVLTHARVEIHGFSDASKLAMAAVIYVRIMDENNQTSTQMVCSKTKIAPIKRLSIPRLELTAALLLTRLIKNTLRALELEDGSVTCWTDSSVTLTWITAHPARWKDFVHNRVSAIHELLPNGTWRFVPGKDNPADCASRGLTPEHLSRHELWWKGPNWLSRSKSYWPSLGFTPAQDVDLEERPGTAMIAVTRQLPYWELLDRYSNLTTLLRITALCRRFVSRLRKIPQSTLPEHPLTPMEIEWSRKFWVRIVQQAWFACEIEIISRNEQLPKSNPLVRLTPFLDQEGLLRVGGRLYNAHIDTESKHPFILPRGSPLNKLLIDDAHKRMLHGGTQITLAFIRRTYWIVGGRAPVRKHILKCGRCARYRGIRAQQLMGQLPPARVTPARPFYNSGLDYAGP</sequence>
<dbReference type="EMBL" id="LBMM01011781">
    <property type="protein sequence ID" value="KMQ86634.1"/>
    <property type="molecule type" value="Genomic_DNA"/>
</dbReference>
<dbReference type="InterPro" id="IPR001995">
    <property type="entry name" value="Peptidase_A2_cat"/>
</dbReference>
<dbReference type="STRING" id="67767.A0A0J7K8M4"/>